<feature type="transmembrane region" description="Helical" evidence="1">
    <location>
        <begin position="85"/>
        <end position="107"/>
    </location>
</feature>
<keyword evidence="3" id="KW-1185">Reference proteome</keyword>
<reference evidence="2 3" key="1">
    <citation type="journal article" date="2014" name="Int. J. Syst. Evol. Microbiol.">
        <title>Listeria floridensis sp. nov., Listeria aquatica sp. nov., Listeria cornellensis sp. nov., Listeria riparia sp. nov. and Listeria grandensis sp. nov., from agricultural and natural environments.</title>
        <authorList>
            <person name="den Bakker H.C."/>
            <person name="Warchocki S."/>
            <person name="Wright E.M."/>
            <person name="Allred A.F."/>
            <person name="Ahlstrom C."/>
            <person name="Manuel C.S."/>
            <person name="Stasiewicz M.J."/>
            <person name="Burrell A."/>
            <person name="Roof S."/>
            <person name="Strawn L."/>
            <person name="Fortes E.D."/>
            <person name="Nightingale K.K."/>
            <person name="Kephart D."/>
            <person name="Wiedmann M."/>
        </authorList>
    </citation>
    <scope>NUCLEOTIDE SEQUENCE [LARGE SCALE GENOMIC DNA]</scope>
    <source>
        <strain evidence="2 3">FSL S10-1187</strain>
    </source>
</reference>
<keyword evidence="1" id="KW-0472">Membrane</keyword>
<keyword evidence="1" id="KW-0812">Transmembrane</keyword>
<name>A0ABP3AWG0_9LIST</name>
<comment type="caution">
    <text evidence="2">The sequence shown here is derived from an EMBL/GenBank/DDBJ whole genome shotgun (WGS) entry which is preliminary data.</text>
</comment>
<dbReference type="Proteomes" id="UP000019249">
    <property type="component" value="Unassembled WGS sequence"/>
</dbReference>
<accession>A0ABP3AWG0</accession>
<feature type="transmembrane region" description="Helical" evidence="1">
    <location>
        <begin position="59"/>
        <end position="79"/>
    </location>
</feature>
<dbReference type="EMBL" id="AODF01000026">
    <property type="protein sequence ID" value="EUJ29135.1"/>
    <property type="molecule type" value="Genomic_DNA"/>
</dbReference>
<evidence type="ECO:0000256" key="1">
    <source>
        <dbReference type="SAM" id="Phobius"/>
    </source>
</evidence>
<evidence type="ECO:0008006" key="4">
    <source>
        <dbReference type="Google" id="ProtNLM"/>
    </source>
</evidence>
<protein>
    <recommendedName>
        <fullName evidence="4">Acyltransferase</fullName>
    </recommendedName>
</protein>
<evidence type="ECO:0000313" key="2">
    <source>
        <dbReference type="EMBL" id="EUJ29135.1"/>
    </source>
</evidence>
<evidence type="ECO:0000313" key="3">
    <source>
        <dbReference type="Proteomes" id="UP000019249"/>
    </source>
</evidence>
<feature type="transmembrane region" description="Helical" evidence="1">
    <location>
        <begin position="20"/>
        <end position="39"/>
    </location>
</feature>
<keyword evidence="1" id="KW-1133">Transmembrane helix</keyword>
<organism evidence="2 3">
    <name type="scientific">Listeria floridensis FSL S10-1187</name>
    <dbReference type="NCBI Taxonomy" id="1265817"/>
    <lineage>
        <taxon>Bacteria</taxon>
        <taxon>Bacillati</taxon>
        <taxon>Bacillota</taxon>
        <taxon>Bacilli</taxon>
        <taxon>Bacillales</taxon>
        <taxon>Listeriaceae</taxon>
        <taxon>Listeria</taxon>
    </lineage>
</organism>
<sequence length="130" mass="15046">MLSYGILLFYNFYSASSLPPIFSDFLIEMGLLGFLIFCIRCTALQNQLERPLLRCLGEISFSIYLLHAVIFIPFIRYVYSSESSMIWLFLTSFGLILLLGQLFYTFIENPSRKAGKLFGIRLANRFARKN</sequence>
<gene>
    <name evidence="2" type="ORF">MFLO_11130</name>
</gene>
<proteinExistence type="predicted"/>